<keyword evidence="4" id="KW-1185">Reference proteome</keyword>
<accession>A0A1I6H732</accession>
<evidence type="ECO:0000313" key="3">
    <source>
        <dbReference type="EMBL" id="SFR50188.1"/>
    </source>
</evidence>
<dbReference type="InterPro" id="IPR055713">
    <property type="entry name" value="DUF7289"/>
</dbReference>
<organism evidence="3 4">
    <name type="scientific">Halorubrum sodomense</name>
    <dbReference type="NCBI Taxonomy" id="35743"/>
    <lineage>
        <taxon>Archaea</taxon>
        <taxon>Methanobacteriati</taxon>
        <taxon>Methanobacteriota</taxon>
        <taxon>Stenosarchaea group</taxon>
        <taxon>Halobacteria</taxon>
        <taxon>Halobacteriales</taxon>
        <taxon>Haloferacaceae</taxon>
        <taxon>Halorubrum</taxon>
    </lineage>
</organism>
<name>A0A1I6H732_HALSD</name>
<keyword evidence="1" id="KW-1133">Transmembrane helix</keyword>
<dbReference type="Pfam" id="PF23960">
    <property type="entry name" value="DUF7289"/>
    <property type="match status" value="1"/>
</dbReference>
<sequence>MERGERGAPTERAQSEVLGTVLLLGLTVAVVGTTVALGGAALDDAQRTADLQRVEGAMTQLDSKASLVAHGGSPSQRVRVDVGRSAGLRVDEGAGWLRIEVSGGENGTYANRIALGAIVYERGGSTVAYQGGGVWRSNGDGGSEMVSPPEFHYRGTDGPETLTLPLVTIENGSGRLGDTVRITESASGAASVFPNADYGNPLSDSNVTVEITVQSEYADAWGRFFESRTNAAVAELDDDRVRILLRTATVHPTLSASVSATGRSELQMGDVDWLYADSYNSSNGTYGSQTPGDGASIQTRGDFALTKGGGGNTETVRIRGNLTAESYNIPPGQSAKLNVSGERRIETAFDQLAPVEGGIRQRIDGVRERNLADNAPNQSTGIDLSGDETLTIDENTYVDGDVSVSERATLRVTDGATIHVAGSVTVEGDETATLDVETGSGNVTVLVDEGLDLSGSASVRASGGGRAELYVDDSITVQGTASIATAENTRLDIYNTGDIDLNGQVTVAADGDVASNLWLYSSGDEVEMAGGEDDGDRIRFTGVFYAPQSDVELEDGMTIKGSFTFRRFSFDDGDIEIHYDEALRTHQPFDGETVPVVSYLHVSTHGVVVESD</sequence>
<evidence type="ECO:0000313" key="4">
    <source>
        <dbReference type="Proteomes" id="UP000198932"/>
    </source>
</evidence>
<dbReference type="Proteomes" id="UP000198932">
    <property type="component" value="Unassembled WGS sequence"/>
</dbReference>
<protein>
    <recommendedName>
        <fullName evidence="2">DUF7305 domain-containing protein</fullName>
    </recommendedName>
</protein>
<dbReference type="EMBL" id="FOYN01000003">
    <property type="protein sequence ID" value="SFR50188.1"/>
    <property type="molecule type" value="Genomic_DNA"/>
</dbReference>
<feature type="domain" description="DUF7305" evidence="2">
    <location>
        <begin position="464"/>
        <end position="585"/>
    </location>
</feature>
<dbReference type="OrthoDB" id="148042at2157"/>
<reference evidence="4" key="1">
    <citation type="submission" date="2016-10" db="EMBL/GenBank/DDBJ databases">
        <authorList>
            <person name="Varghese N."/>
            <person name="Submissions S."/>
        </authorList>
    </citation>
    <scope>NUCLEOTIDE SEQUENCE [LARGE SCALE GENOMIC DNA]</scope>
    <source>
        <strain evidence="4">RD 26</strain>
    </source>
</reference>
<dbReference type="Pfam" id="PF23981">
    <property type="entry name" value="DUF7305"/>
    <property type="match status" value="1"/>
</dbReference>
<gene>
    <name evidence="3" type="ORF">SAMN04487937_2512</name>
</gene>
<dbReference type="RefSeq" id="WP_092922698.1">
    <property type="nucleotide sequence ID" value="NZ_FOYN01000003.1"/>
</dbReference>
<feature type="transmembrane region" description="Helical" evidence="1">
    <location>
        <begin position="21"/>
        <end position="42"/>
    </location>
</feature>
<evidence type="ECO:0000259" key="2">
    <source>
        <dbReference type="Pfam" id="PF23981"/>
    </source>
</evidence>
<dbReference type="AlphaFoldDB" id="A0A1I6H732"/>
<evidence type="ECO:0000256" key="1">
    <source>
        <dbReference type="SAM" id="Phobius"/>
    </source>
</evidence>
<keyword evidence="1" id="KW-0472">Membrane</keyword>
<keyword evidence="1" id="KW-0812">Transmembrane</keyword>
<proteinExistence type="predicted"/>
<dbReference type="InterPro" id="IPR055729">
    <property type="entry name" value="DUF7305"/>
</dbReference>